<dbReference type="AlphaFoldDB" id="U4LI58"/>
<keyword evidence="4" id="KW-1185">Reference proteome</keyword>
<accession>U4LI58</accession>
<protein>
    <submittedName>
        <fullName evidence="3">Uncharacterized protein</fullName>
    </submittedName>
</protein>
<evidence type="ECO:0000313" key="3">
    <source>
        <dbReference type="EMBL" id="CCX16376.1"/>
    </source>
</evidence>
<dbReference type="Pfam" id="PF11807">
    <property type="entry name" value="UstYa"/>
    <property type="match status" value="1"/>
</dbReference>
<gene>
    <name evidence="3" type="ORF">PCON_02981</name>
</gene>
<dbReference type="PANTHER" id="PTHR33365">
    <property type="entry name" value="YALI0B05434P"/>
    <property type="match status" value="1"/>
</dbReference>
<sequence>MPKIMGKDQDSEYARLTDGSLDSSCDCQRFEPRQPKRKKLWPWVLHGLMITGYTLGSVFFIESQCGAKPWESEEPKHVYSRLWDVVSYKTVTFLGALWTDTPYKGIPGPNNTALDLAWNQITTTNLVAIPDDALVTMNKSSTGLVRFPSGTPGGVAGKVVGAVEVFHHLHCLDLLRKKIHENYYKDKDGNWEAGPEVMRLHVDHCIDMLRQKLMCDGDVGMITYIWIKGHNYPMPDFSNTHRCRNFEKIRNWVEDNKVPIEVQKIKKTENDIPVPTPV</sequence>
<dbReference type="InterPro" id="IPR021765">
    <property type="entry name" value="UstYa-like"/>
</dbReference>
<dbReference type="eggNOG" id="ENOG502SRP4">
    <property type="taxonomic scope" value="Eukaryota"/>
</dbReference>
<name>U4LI58_PYROM</name>
<dbReference type="OMA" id="CIETIRI"/>
<comment type="pathway">
    <text evidence="1">Mycotoxin biosynthesis.</text>
</comment>
<evidence type="ECO:0000313" key="4">
    <source>
        <dbReference type="Proteomes" id="UP000018144"/>
    </source>
</evidence>
<dbReference type="OrthoDB" id="3687641at2759"/>
<dbReference type="EMBL" id="HF936391">
    <property type="protein sequence ID" value="CCX16376.1"/>
    <property type="molecule type" value="Genomic_DNA"/>
</dbReference>
<evidence type="ECO:0000256" key="1">
    <source>
        <dbReference type="ARBA" id="ARBA00004685"/>
    </source>
</evidence>
<dbReference type="PANTHER" id="PTHR33365:SF4">
    <property type="entry name" value="CYCLOCHLOROTINE BIOSYNTHESIS PROTEIN O"/>
    <property type="match status" value="1"/>
</dbReference>
<dbReference type="STRING" id="1076935.U4LI58"/>
<dbReference type="Proteomes" id="UP000018144">
    <property type="component" value="Unassembled WGS sequence"/>
</dbReference>
<organism evidence="3 4">
    <name type="scientific">Pyronema omphalodes (strain CBS 100304)</name>
    <name type="common">Pyronema confluens</name>
    <dbReference type="NCBI Taxonomy" id="1076935"/>
    <lineage>
        <taxon>Eukaryota</taxon>
        <taxon>Fungi</taxon>
        <taxon>Dikarya</taxon>
        <taxon>Ascomycota</taxon>
        <taxon>Pezizomycotina</taxon>
        <taxon>Pezizomycetes</taxon>
        <taxon>Pezizales</taxon>
        <taxon>Pyronemataceae</taxon>
        <taxon>Pyronema</taxon>
    </lineage>
</organism>
<comment type="similarity">
    <text evidence="2">Belongs to the ustYa family.</text>
</comment>
<dbReference type="GO" id="GO:0043386">
    <property type="term" value="P:mycotoxin biosynthetic process"/>
    <property type="evidence" value="ECO:0007669"/>
    <property type="project" value="InterPro"/>
</dbReference>
<proteinExistence type="inferred from homology"/>
<evidence type="ECO:0000256" key="2">
    <source>
        <dbReference type="ARBA" id="ARBA00035112"/>
    </source>
</evidence>
<reference evidence="3 4" key="1">
    <citation type="journal article" date="2013" name="PLoS Genet.">
        <title>The genome and development-dependent transcriptomes of Pyronema confluens: a window into fungal evolution.</title>
        <authorList>
            <person name="Traeger S."/>
            <person name="Altegoer F."/>
            <person name="Freitag M."/>
            <person name="Gabaldon T."/>
            <person name="Kempken F."/>
            <person name="Kumar A."/>
            <person name="Marcet-Houben M."/>
            <person name="Poggeler S."/>
            <person name="Stajich J.E."/>
            <person name="Nowrousian M."/>
        </authorList>
    </citation>
    <scope>NUCLEOTIDE SEQUENCE [LARGE SCALE GENOMIC DNA]</scope>
    <source>
        <strain evidence="4">CBS 100304</strain>
        <tissue evidence="3">Vegetative mycelium</tissue>
    </source>
</reference>